<sequence>MHMTDELVPNWDIDKSDPNLMKAMDDVFKSRCREWTFNNECVAALQQEPELPTDE</sequence>
<accession>A0A540KLN7</accession>
<dbReference type="AlphaFoldDB" id="A0A540KLN7"/>
<evidence type="ECO:0000313" key="1">
    <source>
        <dbReference type="EMBL" id="TQD75079.1"/>
    </source>
</evidence>
<keyword evidence="2" id="KW-1185">Reference proteome</keyword>
<gene>
    <name evidence="1" type="ORF">C1H46_039386</name>
</gene>
<dbReference type="Proteomes" id="UP000315295">
    <property type="component" value="Unassembled WGS sequence"/>
</dbReference>
<protein>
    <submittedName>
        <fullName evidence="1">Uncharacterized protein</fullName>
    </submittedName>
</protein>
<proteinExistence type="predicted"/>
<comment type="caution">
    <text evidence="1">The sequence shown here is derived from an EMBL/GenBank/DDBJ whole genome shotgun (WGS) entry which is preliminary data.</text>
</comment>
<reference evidence="1 2" key="1">
    <citation type="journal article" date="2019" name="G3 (Bethesda)">
        <title>Sequencing of a Wild Apple (Malus baccata) Genome Unravels the Differences Between Cultivated and Wild Apple Species Regarding Disease Resistance and Cold Tolerance.</title>
        <authorList>
            <person name="Chen X."/>
        </authorList>
    </citation>
    <scope>NUCLEOTIDE SEQUENCE [LARGE SCALE GENOMIC DNA]</scope>
    <source>
        <strain evidence="2">cv. Shandingzi</strain>
        <tissue evidence="1">Leaves</tissue>
    </source>
</reference>
<name>A0A540KLN7_MALBA</name>
<organism evidence="1 2">
    <name type="scientific">Malus baccata</name>
    <name type="common">Siberian crab apple</name>
    <name type="synonym">Pyrus baccata</name>
    <dbReference type="NCBI Taxonomy" id="106549"/>
    <lineage>
        <taxon>Eukaryota</taxon>
        <taxon>Viridiplantae</taxon>
        <taxon>Streptophyta</taxon>
        <taxon>Embryophyta</taxon>
        <taxon>Tracheophyta</taxon>
        <taxon>Spermatophyta</taxon>
        <taxon>Magnoliopsida</taxon>
        <taxon>eudicotyledons</taxon>
        <taxon>Gunneridae</taxon>
        <taxon>Pentapetalae</taxon>
        <taxon>rosids</taxon>
        <taxon>fabids</taxon>
        <taxon>Rosales</taxon>
        <taxon>Rosaceae</taxon>
        <taxon>Amygdaloideae</taxon>
        <taxon>Maleae</taxon>
        <taxon>Malus</taxon>
    </lineage>
</organism>
<dbReference type="EMBL" id="VIEB01001129">
    <property type="protein sequence ID" value="TQD75079.1"/>
    <property type="molecule type" value="Genomic_DNA"/>
</dbReference>
<evidence type="ECO:0000313" key="2">
    <source>
        <dbReference type="Proteomes" id="UP000315295"/>
    </source>
</evidence>